<gene>
    <name evidence="1" type="ORF">DVH24_039485</name>
</gene>
<reference evidence="1 2" key="1">
    <citation type="submission" date="2018-10" db="EMBL/GenBank/DDBJ databases">
        <title>A high-quality apple genome assembly.</title>
        <authorList>
            <person name="Hu J."/>
        </authorList>
    </citation>
    <scope>NUCLEOTIDE SEQUENCE [LARGE SCALE GENOMIC DNA]</scope>
    <source>
        <strain evidence="2">cv. HFTH1</strain>
        <tissue evidence="1">Young leaf</tissue>
    </source>
</reference>
<sequence length="106" mass="11785">MLEKKIIYIYIYIGGVGGGGEATCPPFSLSSLILSLSLSKPIRDQKATKLPPKIPADSSNGIEQRNFKFLFKFGWLIPSCFLSQSLSLQQPLSRWLPSHPSNFKVN</sequence>
<evidence type="ECO:0000313" key="1">
    <source>
        <dbReference type="EMBL" id="RXH75786.1"/>
    </source>
</evidence>
<accession>A0A498HWF3</accession>
<dbReference type="EMBL" id="RDQH01000341">
    <property type="protein sequence ID" value="RXH75786.1"/>
    <property type="molecule type" value="Genomic_DNA"/>
</dbReference>
<evidence type="ECO:0000313" key="2">
    <source>
        <dbReference type="Proteomes" id="UP000290289"/>
    </source>
</evidence>
<dbReference type="AlphaFoldDB" id="A0A498HWF3"/>
<keyword evidence="2" id="KW-1185">Reference proteome</keyword>
<proteinExistence type="predicted"/>
<comment type="caution">
    <text evidence="1">The sequence shown here is derived from an EMBL/GenBank/DDBJ whole genome shotgun (WGS) entry which is preliminary data.</text>
</comment>
<protein>
    <submittedName>
        <fullName evidence="1">Uncharacterized protein</fullName>
    </submittedName>
</protein>
<name>A0A498HWF3_MALDO</name>
<dbReference type="Proteomes" id="UP000290289">
    <property type="component" value="Chromosome 15"/>
</dbReference>
<organism evidence="1 2">
    <name type="scientific">Malus domestica</name>
    <name type="common">Apple</name>
    <name type="synonym">Pyrus malus</name>
    <dbReference type="NCBI Taxonomy" id="3750"/>
    <lineage>
        <taxon>Eukaryota</taxon>
        <taxon>Viridiplantae</taxon>
        <taxon>Streptophyta</taxon>
        <taxon>Embryophyta</taxon>
        <taxon>Tracheophyta</taxon>
        <taxon>Spermatophyta</taxon>
        <taxon>Magnoliopsida</taxon>
        <taxon>eudicotyledons</taxon>
        <taxon>Gunneridae</taxon>
        <taxon>Pentapetalae</taxon>
        <taxon>rosids</taxon>
        <taxon>fabids</taxon>
        <taxon>Rosales</taxon>
        <taxon>Rosaceae</taxon>
        <taxon>Amygdaloideae</taxon>
        <taxon>Maleae</taxon>
        <taxon>Malus</taxon>
    </lineage>
</organism>